<evidence type="ECO:0000256" key="6">
    <source>
        <dbReference type="ARBA" id="ARBA00022723"/>
    </source>
</evidence>
<dbReference type="GO" id="GO:0004660">
    <property type="term" value="F:protein farnesyltransferase activity"/>
    <property type="evidence" value="ECO:0007669"/>
    <property type="project" value="UniProtKB-UniRule"/>
</dbReference>
<keyword evidence="6 9" id="KW-0479">Metal-binding</keyword>
<name>A0A0L7KSY6_OPEBR</name>
<evidence type="ECO:0000259" key="10">
    <source>
        <dbReference type="Pfam" id="PF00432"/>
    </source>
</evidence>
<gene>
    <name evidence="11" type="ORF">OBRU01_21577</name>
</gene>
<dbReference type="AlphaFoldDB" id="A0A0L7KSY6"/>
<dbReference type="InterPro" id="IPR045089">
    <property type="entry name" value="PGGT1B-like"/>
</dbReference>
<comment type="function">
    <text evidence="9">Catalyzes the transfer of a farnesyl moiety from farnesyl diphosphate to a cysteine at the fourth position from the C-terminus of several proteins. The beta subunit is responsible for peptide-binding.</text>
</comment>
<dbReference type="Proteomes" id="UP000037510">
    <property type="component" value="Unassembled WGS sequence"/>
</dbReference>
<dbReference type="Gene3D" id="1.50.10.20">
    <property type="match status" value="1"/>
</dbReference>
<feature type="domain" description="Prenyltransferase alpha-alpha toroid" evidence="10">
    <location>
        <begin position="56"/>
        <end position="329"/>
    </location>
</feature>
<keyword evidence="12" id="KW-1185">Reference proteome</keyword>
<keyword evidence="7" id="KW-0677">Repeat</keyword>
<dbReference type="GO" id="GO:0005965">
    <property type="term" value="C:protein farnesyltransferase complex"/>
    <property type="evidence" value="ECO:0007669"/>
    <property type="project" value="UniProtKB-UniRule"/>
</dbReference>
<keyword evidence="5 9" id="KW-0808">Transferase</keyword>
<comment type="subunit">
    <text evidence="9">Heterodimer of an alpha and a beta subunit.</text>
</comment>
<evidence type="ECO:0000313" key="11">
    <source>
        <dbReference type="EMBL" id="KOB66215.1"/>
    </source>
</evidence>
<dbReference type="InterPro" id="IPR026872">
    <property type="entry name" value="FTB"/>
</dbReference>
<dbReference type="GO" id="GO:0008270">
    <property type="term" value="F:zinc ion binding"/>
    <property type="evidence" value="ECO:0007669"/>
    <property type="project" value="UniProtKB-UniRule"/>
</dbReference>
<dbReference type="InterPro" id="IPR001330">
    <property type="entry name" value="Prenyltrans"/>
</dbReference>
<dbReference type="InterPro" id="IPR008930">
    <property type="entry name" value="Terpenoid_cyclase/PrenylTrfase"/>
</dbReference>
<evidence type="ECO:0000313" key="12">
    <source>
        <dbReference type="Proteomes" id="UP000037510"/>
    </source>
</evidence>
<dbReference type="SUPFAM" id="SSF48239">
    <property type="entry name" value="Terpenoid cyclases/Protein prenyltransferases"/>
    <property type="match status" value="1"/>
</dbReference>
<dbReference type="STRING" id="104452.A0A0L7KSY6"/>
<evidence type="ECO:0000256" key="7">
    <source>
        <dbReference type="ARBA" id="ARBA00022737"/>
    </source>
</evidence>
<dbReference type="GO" id="GO:0097354">
    <property type="term" value="P:prenylation"/>
    <property type="evidence" value="ECO:0007669"/>
    <property type="project" value="UniProtKB-UniRule"/>
</dbReference>
<comment type="cofactor">
    <cofactor evidence="9">
        <name>Zn(2+)</name>
        <dbReference type="ChEBI" id="CHEBI:29105"/>
    </cofactor>
    <text evidence="9">Binds 1 zinc ion per subunit.</text>
</comment>
<evidence type="ECO:0000256" key="9">
    <source>
        <dbReference type="RuleBase" id="RU365056"/>
    </source>
</evidence>
<reference evidence="11 12" key="1">
    <citation type="journal article" date="2015" name="Genome Biol. Evol.">
        <title>The genome of winter moth (Operophtera brumata) provides a genomic perspective on sexual dimorphism and phenology.</title>
        <authorList>
            <person name="Derks M.F."/>
            <person name="Smit S."/>
            <person name="Salis L."/>
            <person name="Schijlen E."/>
            <person name="Bossers A."/>
            <person name="Mateman C."/>
            <person name="Pijl A.S."/>
            <person name="de Ridder D."/>
            <person name="Groenen M.A."/>
            <person name="Visser M.E."/>
            <person name="Megens H.J."/>
        </authorList>
    </citation>
    <scope>NUCLEOTIDE SEQUENCE [LARGE SCALE GENOMIC DNA]</scope>
    <source>
        <strain evidence="11">WM2013NL</strain>
        <tissue evidence="11">Head and thorax</tissue>
    </source>
</reference>
<evidence type="ECO:0000256" key="3">
    <source>
        <dbReference type="ARBA" id="ARBA00015798"/>
    </source>
</evidence>
<protein>
    <recommendedName>
        <fullName evidence="3 9">Protein farnesyltransferase subunit beta</fullName>
        <shortName evidence="9">FTase-beta</shortName>
        <ecNumber evidence="2 9">2.5.1.58</ecNumber>
    </recommendedName>
</protein>
<dbReference type="CDD" id="cd02893">
    <property type="entry name" value="FTase"/>
    <property type="match status" value="1"/>
</dbReference>
<evidence type="ECO:0000256" key="4">
    <source>
        <dbReference type="ARBA" id="ARBA00022602"/>
    </source>
</evidence>
<dbReference type="Pfam" id="PF00432">
    <property type="entry name" value="Prenyltrans"/>
    <property type="match status" value="1"/>
</dbReference>
<dbReference type="PANTHER" id="PTHR11774:SF6">
    <property type="entry name" value="PROTEIN FARNESYLTRANSFERASE SUBUNIT BETA"/>
    <property type="match status" value="1"/>
</dbReference>
<accession>A0A0L7KSY6</accession>
<proteinExistence type="inferred from homology"/>
<keyword evidence="8 9" id="KW-0862">Zinc</keyword>
<dbReference type="PANTHER" id="PTHR11774">
    <property type="entry name" value="GERANYLGERANYL TRANSFERASE TYPE BETA SUBUNIT"/>
    <property type="match status" value="1"/>
</dbReference>
<organism evidence="11 12">
    <name type="scientific">Operophtera brumata</name>
    <name type="common">Winter moth</name>
    <name type="synonym">Phalaena brumata</name>
    <dbReference type="NCBI Taxonomy" id="104452"/>
    <lineage>
        <taxon>Eukaryota</taxon>
        <taxon>Metazoa</taxon>
        <taxon>Ecdysozoa</taxon>
        <taxon>Arthropoda</taxon>
        <taxon>Hexapoda</taxon>
        <taxon>Insecta</taxon>
        <taxon>Pterygota</taxon>
        <taxon>Neoptera</taxon>
        <taxon>Endopterygota</taxon>
        <taxon>Lepidoptera</taxon>
        <taxon>Glossata</taxon>
        <taxon>Ditrysia</taxon>
        <taxon>Geometroidea</taxon>
        <taxon>Geometridae</taxon>
        <taxon>Larentiinae</taxon>
        <taxon>Operophtera</taxon>
    </lineage>
</organism>
<evidence type="ECO:0000256" key="8">
    <source>
        <dbReference type="ARBA" id="ARBA00022833"/>
    </source>
</evidence>
<sequence length="376" mass="42591">MHSIIRCYAEIDIEAFDFEKVHTDTSGDQMDVEHTIKKIYRQFERESSIDPELPKLKKNLHIKLLKSWLKDLPKNYECLDASRTWLIYWILHSLWILNDMPDSETLSQCVEFIKKCQHEEGGYGGGYLQFPHLGTTYAAVNALSIIGTDEAYDSIDRSSLQKFLWTVRDVDGSFALHRGGEQDIRGVYCAISIAKITNIYTDTLFDKTAEWVVSCQTYEGGFAGCPGMEAHGGYAFCGVATLALLNRTQLCDVDALLRWSVNRQMRLEGGFQGRTNKLVDGCYSFWQGAAFPIISAILSKQENKELIETVFFDQGALQEYIIICCQGPEGVGDPFVIGCPSNELNRVHPLHNVAPHFVYNAVHYFIRHPPPVKDKN</sequence>
<evidence type="ECO:0000256" key="1">
    <source>
        <dbReference type="ARBA" id="ARBA00010497"/>
    </source>
</evidence>
<evidence type="ECO:0000256" key="2">
    <source>
        <dbReference type="ARBA" id="ARBA00012702"/>
    </source>
</evidence>
<evidence type="ECO:0000256" key="5">
    <source>
        <dbReference type="ARBA" id="ARBA00022679"/>
    </source>
</evidence>
<comment type="similarity">
    <text evidence="1 9">Belongs to the protein prenyltransferase subunit beta family.</text>
</comment>
<comment type="caution">
    <text evidence="11">The sequence shown here is derived from an EMBL/GenBank/DDBJ whole genome shotgun (WGS) entry which is preliminary data.</text>
</comment>
<comment type="catalytic activity">
    <reaction evidence="9">
        <text>L-cysteinyl-[protein] + (2E,6E)-farnesyl diphosphate = S-(2E,6E)-farnesyl-L-cysteinyl-[protein] + diphosphate</text>
        <dbReference type="Rhea" id="RHEA:13345"/>
        <dbReference type="Rhea" id="RHEA-COMP:10131"/>
        <dbReference type="Rhea" id="RHEA-COMP:11535"/>
        <dbReference type="ChEBI" id="CHEBI:29950"/>
        <dbReference type="ChEBI" id="CHEBI:33019"/>
        <dbReference type="ChEBI" id="CHEBI:86019"/>
        <dbReference type="ChEBI" id="CHEBI:175763"/>
    </reaction>
</comment>
<keyword evidence="4 9" id="KW-0637">Prenyltransferase</keyword>
<dbReference type="EC" id="2.5.1.58" evidence="2 9"/>
<dbReference type="EMBL" id="JTDY01006181">
    <property type="protein sequence ID" value="KOB66215.1"/>
    <property type="molecule type" value="Genomic_DNA"/>
</dbReference>